<evidence type="ECO:0000256" key="1">
    <source>
        <dbReference type="SAM" id="Coils"/>
    </source>
</evidence>
<feature type="compositionally biased region" description="Acidic residues" evidence="2">
    <location>
        <begin position="276"/>
        <end position="286"/>
    </location>
</feature>
<feature type="coiled-coil region" evidence="1">
    <location>
        <begin position="655"/>
        <end position="823"/>
    </location>
</feature>
<sequence>MAKKIKKQGKKRKNVVAKDGIIMLFDQAFLLAEDNPEMAKKLIHQAFKAGQKVVYTIPAGIRQTVCSSCYIPLLPGKNCSVRIHRASKAYEGTIKKQDKKSHESDEYEKCIAKKHIAQVHIHCWKLNALTNLSRKISDYKLPKDQTEADRIALKEVAEPLIKAFEAQLVETRSTILRAVANVLRVSVPIFTSIFTPYISGVFSKCLEFCNDPRPNVCEAYAEAIVSLVAHIPLPPQSRIELDQWESDDKKLKQQLLDTFSESSKSEKADAPQEIENGQDEGWEIGEEEQKRLEQEEAERTSRKLQESKQIEMEEEKDDEDVIENPLESNQEDIFDEDRAPQPFKDEEEDDQPMDTSYPHEFTEREGKLRLEMLEDEKRKDEAKRLKEDEEAARLRRERQYILTPKKISPPEQFTETTLSPFRQVGSSGGHSTPPLHSPASASMSHPISSAQDALSSSTPSKHKRISPSQIDQSTMSPAASPGKNMTSSSHRGISRRMSGFGGHSPSRLSYSALERENQDLLVKYESVSSDLIKLTSIIEQYECTLQSMLKSDEQKTEHEVLGLQRKIVMLKSENETLEKKAIKSEDAFSRLKLKYDHLKSQNAENTTQLTSIRENYGKLTETLGDVQQKYAQLRKTAEEKLSSAHSTLIEETKRRELAEKEAQGMRESVTQVEDKLLKAQSARRSAEEKIEELQHRIKVSERERKEAIVAAERARKREDGIAARVELLESTMSNLQEKTKTLTEELEVKEGERQELADICEQLLSQAEQVSERERKEAIVAAERARKREDRIAARVELLESTMSNLQEKTKTLTEELEVKEGERQELADICEQLLSQAEQGV</sequence>
<feature type="region of interest" description="Disordered" evidence="2">
    <location>
        <begin position="259"/>
        <end position="505"/>
    </location>
</feature>
<accession>A0ABQ5K509</accession>
<dbReference type="SUPFAM" id="SSF48371">
    <property type="entry name" value="ARM repeat"/>
    <property type="match status" value="1"/>
</dbReference>
<dbReference type="EMBL" id="BQXS01012577">
    <property type="protein sequence ID" value="GKT25275.1"/>
    <property type="molecule type" value="Genomic_DNA"/>
</dbReference>
<feature type="compositionally biased region" description="Basic and acidic residues" evidence="2">
    <location>
        <begin position="287"/>
        <end position="311"/>
    </location>
</feature>
<dbReference type="Pfam" id="PF04032">
    <property type="entry name" value="Rpr2"/>
    <property type="match status" value="1"/>
</dbReference>
<reference evidence="3" key="1">
    <citation type="submission" date="2022-03" db="EMBL/GenBank/DDBJ databases">
        <title>Draft genome sequence of Aduncisulcus paluster, a free-living microaerophilic Fornicata.</title>
        <authorList>
            <person name="Yuyama I."/>
            <person name="Kume K."/>
            <person name="Tamura T."/>
            <person name="Inagaki Y."/>
            <person name="Hashimoto T."/>
        </authorList>
    </citation>
    <scope>NUCLEOTIDE SEQUENCE</scope>
    <source>
        <strain evidence="3">NY0171</strain>
    </source>
</reference>
<feature type="compositionally biased region" description="Acidic residues" evidence="2">
    <location>
        <begin position="312"/>
        <end position="322"/>
    </location>
</feature>
<feature type="compositionally biased region" description="Polar residues" evidence="2">
    <location>
        <begin position="439"/>
        <end position="459"/>
    </location>
</feature>
<dbReference type="InterPro" id="IPR016024">
    <property type="entry name" value="ARM-type_fold"/>
</dbReference>
<dbReference type="PANTHER" id="PTHR23159">
    <property type="entry name" value="CENTROSOMAL PROTEIN 2"/>
    <property type="match status" value="1"/>
</dbReference>
<evidence type="ECO:0000256" key="2">
    <source>
        <dbReference type="SAM" id="MobiDB-lite"/>
    </source>
</evidence>
<feature type="compositionally biased region" description="Basic and acidic residues" evidence="2">
    <location>
        <begin position="360"/>
        <end position="399"/>
    </location>
</feature>
<gene>
    <name evidence="3" type="ORF">ADUPG1_012988</name>
</gene>
<feature type="coiled-coil region" evidence="1">
    <location>
        <begin position="560"/>
        <end position="587"/>
    </location>
</feature>
<feature type="compositionally biased region" description="Polar residues" evidence="2">
    <location>
        <begin position="411"/>
        <end position="420"/>
    </location>
</feature>
<protein>
    <submittedName>
        <fullName evidence="3">Ribonuclease P subunit, Rpr2/Snm1/Rpp21 like protein</fullName>
    </submittedName>
</protein>
<proteinExistence type="predicted"/>
<keyword evidence="1" id="KW-0175">Coiled coil</keyword>
<comment type="caution">
    <text evidence="3">The sequence shown here is derived from an EMBL/GenBank/DDBJ whole genome shotgun (WGS) entry which is preliminary data.</text>
</comment>
<evidence type="ECO:0000313" key="3">
    <source>
        <dbReference type="EMBL" id="GKT25275.1"/>
    </source>
</evidence>
<feature type="compositionally biased region" description="Polar residues" evidence="2">
    <location>
        <begin position="466"/>
        <end position="491"/>
    </location>
</feature>
<organism evidence="3 4">
    <name type="scientific">Aduncisulcus paluster</name>
    <dbReference type="NCBI Taxonomy" id="2918883"/>
    <lineage>
        <taxon>Eukaryota</taxon>
        <taxon>Metamonada</taxon>
        <taxon>Carpediemonas-like organisms</taxon>
        <taxon>Aduncisulcus</taxon>
    </lineage>
</organism>
<keyword evidence="4" id="KW-1185">Reference proteome</keyword>
<dbReference type="InterPro" id="IPR011989">
    <property type="entry name" value="ARM-like"/>
</dbReference>
<dbReference type="SUPFAM" id="SSF57997">
    <property type="entry name" value="Tropomyosin"/>
    <property type="match status" value="1"/>
</dbReference>
<dbReference type="PANTHER" id="PTHR23159:SF31">
    <property type="entry name" value="CENTROSOME-ASSOCIATED PROTEIN CEP250 ISOFORM X1"/>
    <property type="match status" value="1"/>
</dbReference>
<name>A0ABQ5K509_9EUKA</name>
<dbReference type="Proteomes" id="UP001057375">
    <property type="component" value="Unassembled WGS sequence"/>
</dbReference>
<dbReference type="Gene3D" id="1.25.10.10">
    <property type="entry name" value="Leucine-rich Repeat Variant"/>
    <property type="match status" value="1"/>
</dbReference>
<dbReference type="InterPro" id="IPR007175">
    <property type="entry name" value="Rpr2/Snm1/Rpp21"/>
</dbReference>
<evidence type="ECO:0000313" key="4">
    <source>
        <dbReference type="Proteomes" id="UP001057375"/>
    </source>
</evidence>